<dbReference type="AlphaFoldDB" id="A0A2I0TM55"/>
<reference evidence="4" key="2">
    <citation type="submission" date="2017-12" db="EMBL/GenBank/DDBJ databases">
        <title>Genome sequence of the Bar-tailed Godwit (Limosa lapponica baueri).</title>
        <authorList>
            <person name="Lima N.C.B."/>
            <person name="Parody-Merino A.M."/>
            <person name="Battley P.F."/>
            <person name="Fidler A.E."/>
            <person name="Prosdocimi F."/>
        </authorList>
    </citation>
    <scope>NUCLEOTIDE SEQUENCE [LARGE SCALE GENOMIC DNA]</scope>
</reference>
<dbReference type="InterPro" id="IPR002156">
    <property type="entry name" value="RNaseH_domain"/>
</dbReference>
<dbReference type="InterPro" id="IPR043502">
    <property type="entry name" value="DNA/RNA_pol_sf"/>
</dbReference>
<dbReference type="InterPro" id="IPR000477">
    <property type="entry name" value="RT_dom"/>
</dbReference>
<dbReference type="EMBL" id="KZ508779">
    <property type="protein sequence ID" value="PKU34813.1"/>
    <property type="molecule type" value="Genomic_DNA"/>
</dbReference>
<feature type="domain" description="RNase H type-1" evidence="1">
    <location>
        <begin position="43"/>
        <end position="179"/>
    </location>
</feature>
<keyword evidence="4" id="KW-1185">Reference proteome</keyword>
<accession>A0A2I0TM55</accession>
<dbReference type="OrthoDB" id="416454at2759"/>
<evidence type="ECO:0000259" key="2">
    <source>
        <dbReference type="PROSITE" id="PS50994"/>
    </source>
</evidence>
<organism evidence="3 4">
    <name type="scientific">Limosa lapponica baueri</name>
    <dbReference type="NCBI Taxonomy" id="1758121"/>
    <lineage>
        <taxon>Eukaryota</taxon>
        <taxon>Metazoa</taxon>
        <taxon>Chordata</taxon>
        <taxon>Craniata</taxon>
        <taxon>Vertebrata</taxon>
        <taxon>Euteleostomi</taxon>
        <taxon>Archelosauria</taxon>
        <taxon>Archosauria</taxon>
        <taxon>Dinosauria</taxon>
        <taxon>Saurischia</taxon>
        <taxon>Theropoda</taxon>
        <taxon>Coelurosauria</taxon>
        <taxon>Aves</taxon>
        <taxon>Neognathae</taxon>
        <taxon>Neoaves</taxon>
        <taxon>Charadriiformes</taxon>
        <taxon>Scolopacidae</taxon>
        <taxon>Limosa</taxon>
    </lineage>
</organism>
<dbReference type="InterPro" id="IPR001584">
    <property type="entry name" value="Integrase_cat-core"/>
</dbReference>
<protein>
    <submittedName>
        <fullName evidence="3">Uncharacterized protein</fullName>
    </submittedName>
</protein>
<name>A0A2I0TM55_LIMLA</name>
<dbReference type="GO" id="GO:0004523">
    <property type="term" value="F:RNA-DNA hybrid ribonuclease activity"/>
    <property type="evidence" value="ECO:0007669"/>
    <property type="project" value="InterPro"/>
</dbReference>
<gene>
    <name evidence="3" type="ORF">llap_14881</name>
</gene>
<evidence type="ECO:0000313" key="4">
    <source>
        <dbReference type="Proteomes" id="UP000233556"/>
    </source>
</evidence>
<dbReference type="Gene3D" id="3.30.420.10">
    <property type="entry name" value="Ribonuclease H-like superfamily/Ribonuclease H"/>
    <property type="match status" value="1"/>
</dbReference>
<dbReference type="Pfam" id="PF00075">
    <property type="entry name" value="RNase_H"/>
    <property type="match status" value="1"/>
</dbReference>
<sequence length="368" mass="41180">MTSTLNPATLLPISESDELHHDCLTTIEQVYSNGPDLQDEPLPNAELELFTNKSTFTLEGQQKAGYCVVTPTRALEAKSLPSNTSAQKTELIALTRALELSQGKRVNIYTDSKYAFGVVHAHGAIWKERGLLSSQEIVWGVSIFLDIKWDLHTPWRPQSSSKVERMNQTLKRQISKNLIHWLETQGVISKTLSPLNSPIWTVQKSDGDWRLTVDYRGLNEVTPPLSAAVPDMLELQYELESKRNISDVLIPCLSGCGILVCTKWKFIRMENLAAHGLDGHMICWIKRWLDGQSQRVVVNGVKSSWQPVTGGVSQGSVLGPFLFNIFIDDLDKAIECIISKFADDTKLSGSADLHEAREALQRQLDRLD</sequence>
<dbReference type="GO" id="GO:0015074">
    <property type="term" value="P:DNA integration"/>
    <property type="evidence" value="ECO:0007669"/>
    <property type="project" value="InterPro"/>
</dbReference>
<dbReference type="SUPFAM" id="SSF53098">
    <property type="entry name" value="Ribonuclease H-like"/>
    <property type="match status" value="1"/>
</dbReference>
<reference evidence="4" key="1">
    <citation type="submission" date="2017-11" db="EMBL/GenBank/DDBJ databases">
        <authorList>
            <person name="Lima N.C."/>
            <person name="Parody-Merino A.M."/>
            <person name="Battley P.F."/>
            <person name="Fidler A.E."/>
            <person name="Prosdocimi F."/>
        </authorList>
    </citation>
    <scope>NUCLEOTIDE SEQUENCE [LARGE SCALE GENOMIC DNA]</scope>
</reference>
<dbReference type="PANTHER" id="PTHR33332">
    <property type="entry name" value="REVERSE TRANSCRIPTASE DOMAIN-CONTAINING PROTEIN"/>
    <property type="match status" value="1"/>
</dbReference>
<evidence type="ECO:0000313" key="3">
    <source>
        <dbReference type="EMBL" id="PKU34813.1"/>
    </source>
</evidence>
<dbReference type="Gene3D" id="3.10.10.10">
    <property type="entry name" value="HIV Type 1 Reverse Transcriptase, subunit A, domain 1"/>
    <property type="match status" value="1"/>
</dbReference>
<dbReference type="GO" id="GO:0003676">
    <property type="term" value="F:nucleic acid binding"/>
    <property type="evidence" value="ECO:0007669"/>
    <property type="project" value="InterPro"/>
</dbReference>
<dbReference type="InterPro" id="IPR036397">
    <property type="entry name" value="RNaseH_sf"/>
</dbReference>
<proteinExistence type="predicted"/>
<dbReference type="Proteomes" id="UP000233556">
    <property type="component" value="Unassembled WGS sequence"/>
</dbReference>
<dbReference type="InterPro" id="IPR012337">
    <property type="entry name" value="RNaseH-like_sf"/>
</dbReference>
<feature type="domain" description="Integrase catalytic" evidence="2">
    <location>
        <begin position="37"/>
        <end position="174"/>
    </location>
</feature>
<dbReference type="SUPFAM" id="SSF56672">
    <property type="entry name" value="DNA/RNA polymerases"/>
    <property type="match status" value="1"/>
</dbReference>
<dbReference type="Pfam" id="PF00078">
    <property type="entry name" value="RVT_1"/>
    <property type="match status" value="1"/>
</dbReference>
<evidence type="ECO:0000259" key="1">
    <source>
        <dbReference type="PROSITE" id="PS50879"/>
    </source>
</evidence>
<dbReference type="PROSITE" id="PS50879">
    <property type="entry name" value="RNASE_H_1"/>
    <property type="match status" value="1"/>
</dbReference>
<dbReference type="PROSITE" id="PS50994">
    <property type="entry name" value="INTEGRASE"/>
    <property type="match status" value="1"/>
</dbReference>